<evidence type="ECO:0000256" key="1">
    <source>
        <dbReference type="ARBA" id="ARBA00004141"/>
    </source>
</evidence>
<reference evidence="8" key="3">
    <citation type="submission" date="2019-09" db="EMBL/GenBank/DDBJ databases">
        <authorList>
            <person name="Gao Z."/>
        </authorList>
    </citation>
    <scope>NUCLEOTIDE SEQUENCE</scope>
    <source>
        <tissue evidence="8">Leaves</tissue>
    </source>
</reference>
<dbReference type="InterPro" id="IPR039309">
    <property type="entry name" value="BT1"/>
</dbReference>
<dbReference type="SUPFAM" id="SSF103473">
    <property type="entry name" value="MFS general substrate transporter"/>
    <property type="match status" value="1"/>
</dbReference>
<feature type="transmembrane region" description="Helical" evidence="7">
    <location>
        <begin position="96"/>
        <end position="114"/>
    </location>
</feature>
<sequence length="510" mass="56090">MDSLETEKLVEKPYLHQSEPSPRTANKDGHHFLKAFPTTNFLSIILGPFQWLQMLCSQLNPSFILGIVLVYGLGHGFSGSYFMVVSDYYWKDVQKVQPSVVQLYIGFYYIPWVMKPIWGVLTDVFPVRGYHRRPYFIIGGTLGTVSAMMVAMGGSLAVVVALGCLIGITAALAISNVTIDACIATNSIRMRSLAPDLQSLCAFCSSVGALIGFSTSGVFVRHLGAQEALGLLAVPPALVVVLGLLIYEVKSTSQNSGKEKAVEKVGVAIKGMYETIKCPQVWKPSLYIYISLALSISTQEGQFYWQTDPKAGPGFSQEFIGIVHAIGALASIVGVIVYHKALKDYPFRNLLFFAQLFYGISGMLDLIFMLRWNLVLGIPDYLFAVIEGCVSSIISKIRWIPMIVLSTQLCPSGIEGTFFALLMCIDSLGSLSSKWGGGIVLHRLHVTRTDFTNLWLAILIRNILRIATLALIFLVPNDEHNLVRPDTLAKKSADDESLQLVSVDEEIDDL</sequence>
<evidence type="ECO:0000313" key="10">
    <source>
        <dbReference type="Proteomes" id="UP000516437"/>
    </source>
</evidence>
<keyword evidence="5 7" id="KW-1133">Transmembrane helix</keyword>
<dbReference type="Gene3D" id="1.20.1250.20">
    <property type="entry name" value="MFS general substrate transporter like domains"/>
    <property type="match status" value="1"/>
</dbReference>
<dbReference type="EMBL" id="RXIC02000026">
    <property type="protein sequence ID" value="KAB1204711.1"/>
    <property type="molecule type" value="Genomic_DNA"/>
</dbReference>
<dbReference type="Proteomes" id="UP000516437">
    <property type="component" value="Chromosome 7"/>
</dbReference>
<name>A0A6A1UWN8_9ROSI</name>
<dbReference type="Proteomes" id="UP000516437">
    <property type="component" value="Chromosome 8"/>
</dbReference>
<feature type="transmembrane region" description="Helical" evidence="7">
    <location>
        <begin position="350"/>
        <end position="369"/>
    </location>
</feature>
<evidence type="ECO:0000256" key="3">
    <source>
        <dbReference type="ARBA" id="ARBA00022448"/>
    </source>
</evidence>
<evidence type="ECO:0000256" key="5">
    <source>
        <dbReference type="ARBA" id="ARBA00022989"/>
    </source>
</evidence>
<dbReference type="InterPro" id="IPR036259">
    <property type="entry name" value="MFS_trans_sf"/>
</dbReference>
<feature type="transmembrane region" description="Helical" evidence="7">
    <location>
        <begin position="158"/>
        <end position="179"/>
    </location>
</feature>
<reference evidence="8 10" key="2">
    <citation type="journal article" date="2019" name="Plant Biotechnol. J.">
        <title>The red bayberry genome and genetic basis of sex determination.</title>
        <authorList>
            <person name="Jia H.M."/>
            <person name="Jia H.J."/>
            <person name="Cai Q.L."/>
            <person name="Wang Y."/>
            <person name="Zhao H.B."/>
            <person name="Yang W.F."/>
            <person name="Wang G.Y."/>
            <person name="Li Y.H."/>
            <person name="Zhan D.L."/>
            <person name="Shen Y.T."/>
            <person name="Niu Q.F."/>
            <person name="Chang L."/>
            <person name="Qiu J."/>
            <person name="Zhao L."/>
            <person name="Xie H.B."/>
            <person name="Fu W.Y."/>
            <person name="Jin J."/>
            <person name="Li X.W."/>
            <person name="Jiao Y."/>
            <person name="Zhou C.C."/>
            <person name="Tu T."/>
            <person name="Chai C.Y."/>
            <person name="Gao J.L."/>
            <person name="Fan L.J."/>
            <person name="van de Weg E."/>
            <person name="Wang J.Y."/>
            <person name="Gao Z.S."/>
        </authorList>
    </citation>
    <scope>NUCLEOTIDE SEQUENCE [LARGE SCALE GENOMIC DNA]</scope>
    <source>
        <tissue evidence="8">Leaves</tissue>
    </source>
</reference>
<feature type="transmembrane region" description="Helical" evidence="7">
    <location>
        <begin position="319"/>
        <end position="338"/>
    </location>
</feature>
<feature type="transmembrane region" description="Helical" evidence="7">
    <location>
        <begin position="135"/>
        <end position="152"/>
    </location>
</feature>
<feature type="transmembrane region" description="Helical" evidence="7">
    <location>
        <begin position="453"/>
        <end position="475"/>
    </location>
</feature>
<proteinExistence type="inferred from homology"/>
<feature type="transmembrane region" description="Helical" evidence="7">
    <location>
        <begin position="63"/>
        <end position="84"/>
    </location>
</feature>
<organism evidence="8 10">
    <name type="scientific">Morella rubra</name>
    <name type="common">Chinese bayberry</name>
    <dbReference type="NCBI Taxonomy" id="262757"/>
    <lineage>
        <taxon>Eukaryota</taxon>
        <taxon>Viridiplantae</taxon>
        <taxon>Streptophyta</taxon>
        <taxon>Embryophyta</taxon>
        <taxon>Tracheophyta</taxon>
        <taxon>Spermatophyta</taxon>
        <taxon>Magnoliopsida</taxon>
        <taxon>eudicotyledons</taxon>
        <taxon>Gunneridae</taxon>
        <taxon>Pentapetalae</taxon>
        <taxon>rosids</taxon>
        <taxon>fabids</taxon>
        <taxon>Fagales</taxon>
        <taxon>Myricaceae</taxon>
        <taxon>Morella</taxon>
    </lineage>
</organism>
<feature type="transmembrane region" description="Helical" evidence="7">
    <location>
        <begin position="412"/>
        <end position="433"/>
    </location>
</feature>
<reference evidence="8" key="1">
    <citation type="submission" date="2018-07" db="EMBL/GenBank/DDBJ databases">
        <authorList>
            <person name="Gao Z.-S."/>
            <person name="Jia H.-M."/>
            <person name="Jia H.-J."/>
            <person name="Cai Q.-L."/>
            <person name="Wang Y."/>
            <person name="Zhao H.-B."/>
        </authorList>
    </citation>
    <scope>NUCLEOTIDE SEQUENCE</scope>
    <source>
        <tissue evidence="8">Leaves</tissue>
    </source>
</reference>
<feature type="transmembrane region" description="Helical" evidence="7">
    <location>
        <begin position="286"/>
        <end position="307"/>
    </location>
</feature>
<evidence type="ECO:0000256" key="4">
    <source>
        <dbReference type="ARBA" id="ARBA00022692"/>
    </source>
</evidence>
<keyword evidence="10" id="KW-1185">Reference proteome</keyword>
<evidence type="ECO:0000256" key="6">
    <source>
        <dbReference type="ARBA" id="ARBA00023136"/>
    </source>
</evidence>
<comment type="subcellular location">
    <subcellularLocation>
        <location evidence="1">Membrane</location>
        <topology evidence="1">Multi-pass membrane protein</topology>
    </subcellularLocation>
</comment>
<evidence type="ECO:0000256" key="7">
    <source>
        <dbReference type="SAM" id="Phobius"/>
    </source>
</evidence>
<accession>A0A6A1UWN8</accession>
<feature type="transmembrane region" description="Helical" evidence="7">
    <location>
        <begin position="228"/>
        <end position="247"/>
    </location>
</feature>
<keyword evidence="3" id="KW-0813">Transport</keyword>
<evidence type="ECO:0000313" key="9">
    <source>
        <dbReference type="EMBL" id="KAB1207791.1"/>
    </source>
</evidence>
<dbReference type="PANTHER" id="PTHR31585:SF44">
    <property type="entry name" value="FOLATE-BIOPTERIN TRANSPORTER 6-RELATED"/>
    <property type="match status" value="1"/>
</dbReference>
<keyword evidence="6 7" id="KW-0472">Membrane</keyword>
<keyword evidence="4 7" id="KW-0812">Transmembrane</keyword>
<gene>
    <name evidence="9" type="ORF">CJ030_MR7G010011</name>
    <name evidence="8" type="ORF">CJ030_MR8G012783</name>
</gene>
<feature type="transmembrane region" description="Helical" evidence="7">
    <location>
        <begin position="200"/>
        <end position="222"/>
    </location>
</feature>
<comment type="similarity">
    <text evidence="2">Belongs to the major facilitator superfamily. Folate-biopterin transporter (TC 2.A.71) family.</text>
</comment>
<dbReference type="EMBL" id="RXIC02000025">
    <property type="protein sequence ID" value="KAB1207791.1"/>
    <property type="molecule type" value="Genomic_DNA"/>
</dbReference>
<evidence type="ECO:0000256" key="2">
    <source>
        <dbReference type="ARBA" id="ARBA00007015"/>
    </source>
</evidence>
<dbReference type="PANTHER" id="PTHR31585">
    <property type="entry name" value="FOLATE-BIOPTERIN TRANSPORTER 1, CHLOROPLASTIC"/>
    <property type="match status" value="1"/>
</dbReference>
<dbReference type="AlphaFoldDB" id="A0A6A1UWN8"/>
<comment type="caution">
    <text evidence="8">The sequence shown here is derived from an EMBL/GenBank/DDBJ whole genome shotgun (WGS) entry which is preliminary data.</text>
</comment>
<evidence type="ECO:0000313" key="8">
    <source>
        <dbReference type="EMBL" id="KAB1204711.1"/>
    </source>
</evidence>
<dbReference type="CDD" id="cd17484">
    <property type="entry name" value="MFS_FBT"/>
    <property type="match status" value="1"/>
</dbReference>
<dbReference type="GO" id="GO:0016020">
    <property type="term" value="C:membrane"/>
    <property type="evidence" value="ECO:0007669"/>
    <property type="project" value="UniProtKB-SubCell"/>
</dbReference>
<dbReference type="Pfam" id="PF03092">
    <property type="entry name" value="BT1"/>
    <property type="match status" value="1"/>
</dbReference>
<dbReference type="OrthoDB" id="754047at2759"/>
<protein>
    <submittedName>
        <fullName evidence="8">Putative folate-biopterin transporter 6</fullName>
    </submittedName>
</protein>